<dbReference type="Pfam" id="PF00628">
    <property type="entry name" value="PHD"/>
    <property type="match status" value="1"/>
</dbReference>
<dbReference type="SMART" id="SM00249">
    <property type="entry name" value="PHD"/>
    <property type="match status" value="2"/>
</dbReference>
<evidence type="ECO:0000256" key="6">
    <source>
        <dbReference type="PROSITE-ProRule" id="PRU00146"/>
    </source>
</evidence>
<evidence type="ECO:0000256" key="2">
    <source>
        <dbReference type="ARBA" id="ARBA00022723"/>
    </source>
</evidence>
<evidence type="ECO:0000259" key="8">
    <source>
        <dbReference type="PROSITE" id="PS50016"/>
    </source>
</evidence>
<evidence type="ECO:0000256" key="3">
    <source>
        <dbReference type="ARBA" id="ARBA00022771"/>
    </source>
</evidence>
<dbReference type="GO" id="GO:0042393">
    <property type="term" value="F:histone binding"/>
    <property type="evidence" value="ECO:0007669"/>
    <property type="project" value="TreeGrafter"/>
</dbReference>
<feature type="domain" description="PHD-type" evidence="8">
    <location>
        <begin position="798"/>
        <end position="859"/>
    </location>
</feature>
<feature type="compositionally biased region" description="Basic and acidic residues" evidence="7">
    <location>
        <begin position="218"/>
        <end position="234"/>
    </location>
</feature>
<dbReference type="InterPro" id="IPR013083">
    <property type="entry name" value="Znf_RING/FYVE/PHD"/>
</dbReference>
<dbReference type="GO" id="GO:0000977">
    <property type="term" value="F:RNA polymerase II transcription regulatory region sequence-specific DNA binding"/>
    <property type="evidence" value="ECO:0007669"/>
    <property type="project" value="TreeGrafter"/>
</dbReference>
<dbReference type="CDD" id="cd15539">
    <property type="entry name" value="PHD1_AIRE"/>
    <property type="match status" value="1"/>
</dbReference>
<evidence type="ECO:0000256" key="5">
    <source>
        <dbReference type="ARBA" id="ARBA00023242"/>
    </source>
</evidence>
<dbReference type="Proteomes" id="UP000298416">
    <property type="component" value="Unassembled WGS sequence"/>
</dbReference>
<reference evidence="9" key="2">
    <citation type="submission" date="2020-08" db="EMBL/GenBank/DDBJ databases">
        <title>Plant Genome Project.</title>
        <authorList>
            <person name="Zhang R.-G."/>
        </authorList>
    </citation>
    <scope>NUCLEOTIDE SEQUENCE</scope>
    <source>
        <strain evidence="9">Huo1</strain>
        <tissue evidence="9">Leaf</tissue>
    </source>
</reference>
<feature type="domain" description="PHD-type" evidence="8">
    <location>
        <begin position="724"/>
        <end position="769"/>
    </location>
</feature>
<protein>
    <recommendedName>
        <fullName evidence="8">PHD-type domain-containing protein</fullName>
    </recommendedName>
</protein>
<dbReference type="InterPro" id="IPR019787">
    <property type="entry name" value="Znf_PHD-finger"/>
</dbReference>
<reference evidence="9" key="1">
    <citation type="submission" date="2018-01" db="EMBL/GenBank/DDBJ databases">
        <authorList>
            <person name="Mao J.F."/>
        </authorList>
    </citation>
    <scope>NUCLEOTIDE SEQUENCE</scope>
    <source>
        <strain evidence="9">Huo1</strain>
        <tissue evidence="9">Leaf</tissue>
    </source>
</reference>
<keyword evidence="5" id="KW-0539">Nucleus</keyword>
<feature type="region of interest" description="Disordered" evidence="7">
    <location>
        <begin position="12"/>
        <end position="43"/>
    </location>
</feature>
<name>A0A8X8W1F5_SALSN</name>
<dbReference type="InterPro" id="IPR011011">
    <property type="entry name" value="Znf_FYVE_PHD"/>
</dbReference>
<evidence type="ECO:0000256" key="4">
    <source>
        <dbReference type="ARBA" id="ARBA00022833"/>
    </source>
</evidence>
<dbReference type="Gene3D" id="3.40.630.30">
    <property type="match status" value="1"/>
</dbReference>
<feature type="region of interest" description="Disordered" evidence="7">
    <location>
        <begin position="206"/>
        <end position="247"/>
    </location>
</feature>
<dbReference type="PROSITE" id="PS50016">
    <property type="entry name" value="ZF_PHD_2"/>
    <property type="match status" value="2"/>
</dbReference>
<dbReference type="PROSITE" id="PS01359">
    <property type="entry name" value="ZF_PHD_1"/>
    <property type="match status" value="2"/>
</dbReference>
<feature type="compositionally biased region" description="Polar residues" evidence="7">
    <location>
        <begin position="235"/>
        <end position="247"/>
    </location>
</feature>
<gene>
    <name evidence="9" type="ORF">SASPL_155245</name>
</gene>
<dbReference type="InterPro" id="IPR016181">
    <property type="entry name" value="Acyl_CoA_acyltransferase"/>
</dbReference>
<keyword evidence="10" id="KW-1185">Reference proteome</keyword>
<dbReference type="SUPFAM" id="SSF55729">
    <property type="entry name" value="Acyl-CoA N-acyltransferases (Nat)"/>
    <property type="match status" value="1"/>
</dbReference>
<evidence type="ECO:0000313" key="10">
    <source>
        <dbReference type="Proteomes" id="UP000298416"/>
    </source>
</evidence>
<dbReference type="SUPFAM" id="SSF57903">
    <property type="entry name" value="FYVE/PHD zinc finger"/>
    <property type="match status" value="2"/>
</dbReference>
<keyword evidence="3 6" id="KW-0863">Zinc-finger</keyword>
<sequence length="1107" mass="121237">MGERGVELNAIEMNGGLRTDSKSGQHPAGDDARMEGEANESFSDTRMMPCVAAEFMDGESESVFYDVQVTEGVIDETELACSVDVLSNNSELVYESHAKNGAQTRSCSEIQLRESVNYAAFGPSAGVRANDDLSSAELEPSVEYHNSEILKEHCTKDVAKEEQNAGDTDTRGALNDIGMDPCAVNHAMEQLYDGKVELYSNSNEVKEEQNNPGLGMYHSDRVKEPTNDDLHSEVSDPNPSPKQVTSSLTISSQPHDVLGGEHGGCGEITSACSWNSFTDGKFCEEEHSKGKLESVSTARVVLEIPKHVRPTGIRKITFKFSKRKDECDTDLSSKPLADDKFDEDLYDNQISVSTADGLSMHGFRNGDMIALENSKVKSCMVDGECLHPRSPSCAPNMELMMSKKIIPDSYPSNVKKLLCTGILEGARVKYISMSGEKELPGIIKSGGFLCGCCVCNFSKHVVSAYEFELHSGSKTSHPNNHIYLENGKPIYSIIEELKTVPLSAVDTVIRAVAGPSLNEEYYQLWKGLEYFQAASLIRGHDVACGDSAHLYFGMSQSTSSARPSTEDFTYPDAYLYSRSTPFNQQGYVEALVEQKRPVKNIIFYAGQDILALFGDIRRQQKVATKKGKDNDLHKLLFLPNGLPDGTSLAYYSKGKRILGGYKQGNGIVCGCCNIEISPSQFEAHAGWAAKRQPYRNIYTSSGLTLHDIALMLASGQSLPSSGSDDMCAVCGDGGELILCNGCPRAFHADCLGLQCPPENDWYCPHCKDRLGSGRKATGESRPIILRLKRVVKAPEFEPGGCVICRSQDFSAAKFDDRTVIICDQCEREYHVGCLRESEMCDLKELPEDKWFCCDDCHKIFEALRSLASGEPKLVPGAVSSALYKKHATIGLNGMYMNEIQWCILSGKSRAPGHLMLLSRAAAIFRECFDPIVAKSGRDLIPVMVYGRNISGQEFSGMYCVVLIVNSIVVSAALLRIFGKDVAELPLVATDRENQGKGYFQALFSCIEIFLSSMNVKHLVLPAAEEAEPMWLNKLGFTKTSHEKVSLLSLVATLVTIVASVFCDLKAPNNAEVHKRLSANNFQGDILTRKGSTAIVNTLERCVGCSSC</sequence>
<dbReference type="Pfam" id="PF16135">
    <property type="entry name" value="TDBD"/>
    <property type="match status" value="2"/>
</dbReference>
<dbReference type="GO" id="GO:0008270">
    <property type="term" value="F:zinc ion binding"/>
    <property type="evidence" value="ECO:0007669"/>
    <property type="project" value="UniProtKB-KW"/>
</dbReference>
<proteinExistence type="predicted"/>
<comment type="subcellular location">
    <subcellularLocation>
        <location evidence="1">Nucleus</location>
    </subcellularLocation>
</comment>
<dbReference type="PANTHER" id="PTHR47025:SF7">
    <property type="entry name" value="ACYL-COA N-ACYLTRANSFERASE WITH RING_FYVE_PHD-TYPE ZINC FINGER DOMAIN-CONTAINING PROTEIN"/>
    <property type="match status" value="1"/>
</dbReference>
<evidence type="ECO:0000256" key="7">
    <source>
        <dbReference type="SAM" id="MobiDB-lite"/>
    </source>
</evidence>
<dbReference type="FunFam" id="3.30.40.10:FF:000413">
    <property type="entry name" value="PHD zinc finger protein"/>
    <property type="match status" value="1"/>
</dbReference>
<dbReference type="GO" id="GO:0045944">
    <property type="term" value="P:positive regulation of transcription by RNA polymerase II"/>
    <property type="evidence" value="ECO:0007669"/>
    <property type="project" value="TreeGrafter"/>
</dbReference>
<dbReference type="Gene3D" id="3.30.40.10">
    <property type="entry name" value="Zinc/RING finger domain, C3HC4 (zinc finger)"/>
    <property type="match status" value="2"/>
</dbReference>
<dbReference type="InterPro" id="IPR001965">
    <property type="entry name" value="Znf_PHD"/>
</dbReference>
<organism evidence="9">
    <name type="scientific">Salvia splendens</name>
    <name type="common">Scarlet sage</name>
    <dbReference type="NCBI Taxonomy" id="180675"/>
    <lineage>
        <taxon>Eukaryota</taxon>
        <taxon>Viridiplantae</taxon>
        <taxon>Streptophyta</taxon>
        <taxon>Embryophyta</taxon>
        <taxon>Tracheophyta</taxon>
        <taxon>Spermatophyta</taxon>
        <taxon>Magnoliopsida</taxon>
        <taxon>eudicotyledons</taxon>
        <taxon>Gunneridae</taxon>
        <taxon>Pentapetalae</taxon>
        <taxon>asterids</taxon>
        <taxon>lamiids</taxon>
        <taxon>Lamiales</taxon>
        <taxon>Lamiaceae</taxon>
        <taxon>Nepetoideae</taxon>
        <taxon>Mentheae</taxon>
        <taxon>Salviinae</taxon>
        <taxon>Salvia</taxon>
        <taxon>Salvia subgen. Calosphace</taxon>
        <taxon>core Calosphace</taxon>
    </lineage>
</organism>
<accession>A0A8X8W1F5</accession>
<dbReference type="InterPro" id="IPR032308">
    <property type="entry name" value="TDBD"/>
</dbReference>
<evidence type="ECO:0000256" key="1">
    <source>
        <dbReference type="ARBA" id="ARBA00004123"/>
    </source>
</evidence>
<dbReference type="GO" id="GO:0005634">
    <property type="term" value="C:nucleus"/>
    <property type="evidence" value="ECO:0007669"/>
    <property type="project" value="UniProtKB-SubCell"/>
</dbReference>
<dbReference type="Pfam" id="PF23209">
    <property type="entry name" value="IDM1_C"/>
    <property type="match status" value="1"/>
</dbReference>
<keyword evidence="2" id="KW-0479">Metal-binding</keyword>
<dbReference type="GO" id="GO:0003682">
    <property type="term" value="F:chromatin binding"/>
    <property type="evidence" value="ECO:0007669"/>
    <property type="project" value="TreeGrafter"/>
</dbReference>
<dbReference type="EMBL" id="PNBA02000022">
    <property type="protein sequence ID" value="KAG6386347.1"/>
    <property type="molecule type" value="Genomic_DNA"/>
</dbReference>
<evidence type="ECO:0000313" key="9">
    <source>
        <dbReference type="EMBL" id="KAG6386347.1"/>
    </source>
</evidence>
<feature type="compositionally biased region" description="Basic and acidic residues" evidence="7">
    <location>
        <begin position="19"/>
        <end position="36"/>
    </location>
</feature>
<dbReference type="AlphaFoldDB" id="A0A8X8W1F5"/>
<keyword evidence="4" id="KW-0862">Zinc</keyword>
<dbReference type="InterPro" id="IPR019786">
    <property type="entry name" value="Zinc_finger_PHD-type_CS"/>
</dbReference>
<comment type="caution">
    <text evidence="9">The sequence shown here is derived from an EMBL/GenBank/DDBJ whole genome shotgun (WGS) entry which is preliminary data.</text>
</comment>
<dbReference type="InterPro" id="IPR056511">
    <property type="entry name" value="IDM1_C"/>
</dbReference>
<dbReference type="PANTHER" id="PTHR47025">
    <property type="entry name" value="AUTOIMMUNE REGULATOR"/>
    <property type="match status" value="1"/>
</dbReference>